<feature type="compositionally biased region" description="Low complexity" evidence="1">
    <location>
        <begin position="975"/>
        <end position="993"/>
    </location>
</feature>
<feature type="region of interest" description="Disordered" evidence="1">
    <location>
        <begin position="1035"/>
        <end position="1116"/>
    </location>
</feature>
<dbReference type="PANTHER" id="PTHR34491:SF74">
    <property type="entry name" value="DUF4456 DOMAIN-CONTAINING PROTEIN"/>
    <property type="match status" value="1"/>
</dbReference>
<name>A0A6C1CAP5_9ACTN</name>
<feature type="compositionally biased region" description="Low complexity" evidence="1">
    <location>
        <begin position="902"/>
        <end position="914"/>
    </location>
</feature>
<feature type="region of interest" description="Disordered" evidence="1">
    <location>
        <begin position="410"/>
        <end position="997"/>
    </location>
</feature>
<proteinExistence type="predicted"/>
<feature type="compositionally biased region" description="Polar residues" evidence="1">
    <location>
        <begin position="845"/>
        <end position="859"/>
    </location>
</feature>
<feature type="compositionally biased region" description="Basic and acidic residues" evidence="1">
    <location>
        <begin position="608"/>
        <end position="705"/>
    </location>
</feature>
<dbReference type="AlphaFoldDB" id="A0A6C1CAP5"/>
<evidence type="ECO:0000313" key="2">
    <source>
        <dbReference type="EMBL" id="TGG80391.1"/>
    </source>
</evidence>
<dbReference type="NCBIfam" id="NF038047">
    <property type="entry name" value="not_Tcp10"/>
    <property type="match status" value="1"/>
</dbReference>
<reference evidence="2 3" key="1">
    <citation type="submission" date="2018-10" db="EMBL/GenBank/DDBJ databases">
        <title>Isolation of pseudouridimycin from Streptomyces albus DSM 40763.</title>
        <authorList>
            <person name="Rosenqvist P."/>
            <person name="Metsae-Ketelae M."/>
            <person name="Virta P."/>
        </authorList>
    </citation>
    <scope>NUCLEOTIDE SEQUENCE [LARGE SCALE GENOMIC DNA]</scope>
    <source>
        <strain evidence="2 3">DSM 40763</strain>
    </source>
</reference>
<protein>
    <submittedName>
        <fullName evidence="2">Microtubule/TRAF3 and DISC1 binding protein</fullName>
    </submittedName>
</protein>
<comment type="caution">
    <text evidence="2">The sequence shown here is derived from an EMBL/GenBank/DDBJ whole genome shotgun (WGS) entry which is preliminary data.</text>
</comment>
<dbReference type="RefSeq" id="WP_037613729.1">
    <property type="nucleotide sequence ID" value="NZ_BNEJ01000031.1"/>
</dbReference>
<dbReference type="PANTHER" id="PTHR34491">
    <property type="entry name" value="A-TYPE INCLUSION PROTEIN, PUTATIVE-RELATED"/>
    <property type="match status" value="1"/>
</dbReference>
<evidence type="ECO:0000313" key="3">
    <source>
        <dbReference type="Proteomes" id="UP000298111"/>
    </source>
</evidence>
<feature type="compositionally biased region" description="Polar residues" evidence="1">
    <location>
        <begin position="810"/>
        <end position="823"/>
    </location>
</feature>
<sequence length="1116" mass="123765">MAEEKPDKTEYDDYWAKAITLFTGYEPPPRSSLFDEITGNHGIKQMRVEVTKQGSVESVTGHEYDWMVDNAGWDIQNTDFVIPFYTAGGYEGVTYYKARFTLIGAKIADGKPVGGEVVGGEIKSAYGKELEDGHFKPSDDGPVWNTLALTQYSYGTGHALHDLLEKENGTLGYSWGGADPIDITKGVRLQSFDMVAESFDRVARFFYNSKNTMDEWLARVGTEQNDAWLGQAAGVFWDLIHELRRRYDHYADDMEATATTSKPGNALRSAGAALKKEAEYLRDKWDYWSLYEGNPLRWLVDLLSEIADNSWYNNLTQVDADYIPGVYSAYGSTPGHWTYTPTSDFTSDAIDRNKKSHGPMTELDTWKNVGDEAVARWEKSVKEKLIDPAETALRNLATAWGTSHFDLGSISTKSDKGLEESFKEDKTEKEKKDAEDKAAKDKADADAKYEKDKKDAEEKAAKDKADADAKYEKDKKDAEEKAAKEKAEADAKYERDKKEAEEKAAKEKAEAEAKQAEIERKQEEKEKAAEAKAEAKEKEQEAKQAEMERKQEEKEKAAEAKQAQAEAKQEEIRQAQEAKQDAYQQKQEEAQKQAQAFQIQQANQQRAEQNRREKEQEKKQAEAEAKQEQIRAEQEAKQDQIRAEQEKKQAEAEAKQEQVRAEQEKKQEEIRAEQEKKQEEAQQKQEEIRQEQERKQEEKEKEAEAKQAQAEAKQEQIREEQEKKQDQIRAEQEKKQEEYQQKQDQVRAEQEAKQDQIREEQEKKQEEYQQKQQRLSRQLNGGDLSHLTHDGGGLGQHLSPDISGPVNGDDSLTNPDGSTSHLDSQGRVVTEYPDRSKVVVDPHTQMATVTRPDGSSYSGPLNAGDLLNGPGGSTVHLDPQGQVVTEYPDGSISRVDPDTGATSITSPDGTTTTGYLNDPDSAFPDYSPGSHQLNGGHYGSLNTPSYDYGDPSYEEELYDDSPYREPSLGGGSGGEAQSMGRGTPLNSGPLPAGMAGGAGMGGMPMGGMPMGGMGGMGGAGGKGSDGPSERVRNVIDTGEVVSNRRPGAAPRAKGGYEERQTVSTSGANPFLPPMGGAGGPGQTETESSDREREVWEPEDDDVWGTDEGGAPAVIGR</sequence>
<dbReference type="EMBL" id="RCIY01000069">
    <property type="protein sequence ID" value="TGG80391.1"/>
    <property type="molecule type" value="Genomic_DNA"/>
</dbReference>
<feature type="compositionally biased region" description="Basic and acidic residues" evidence="1">
    <location>
        <begin position="567"/>
        <end position="591"/>
    </location>
</feature>
<feature type="compositionally biased region" description="Low complexity" evidence="1">
    <location>
        <begin position="592"/>
        <end position="607"/>
    </location>
</feature>
<organism evidence="2 3">
    <name type="scientific">Streptomyces albus</name>
    <dbReference type="NCBI Taxonomy" id="1888"/>
    <lineage>
        <taxon>Bacteria</taxon>
        <taxon>Bacillati</taxon>
        <taxon>Actinomycetota</taxon>
        <taxon>Actinomycetes</taxon>
        <taxon>Kitasatosporales</taxon>
        <taxon>Streptomycetaceae</taxon>
        <taxon>Streptomyces</taxon>
    </lineage>
</organism>
<feature type="compositionally biased region" description="Basic and acidic residues" evidence="1">
    <location>
        <begin position="413"/>
        <end position="559"/>
    </location>
</feature>
<feature type="compositionally biased region" description="Basic and acidic residues" evidence="1">
    <location>
        <begin position="712"/>
        <end position="769"/>
    </location>
</feature>
<evidence type="ECO:0000256" key="1">
    <source>
        <dbReference type="SAM" id="MobiDB-lite"/>
    </source>
</evidence>
<gene>
    <name evidence="2" type="ORF">D8771_21495</name>
</gene>
<accession>A0A6C1CAP5</accession>
<dbReference type="Proteomes" id="UP000298111">
    <property type="component" value="Unassembled WGS sequence"/>
</dbReference>
<dbReference type="CDD" id="cd06503">
    <property type="entry name" value="ATP-synt_Fo_b"/>
    <property type="match status" value="1"/>
</dbReference>
<dbReference type="GeneID" id="75180841"/>